<sequence length="326" mass="36809">MTTLKDVAKLANVSVSTISRFLNNDPTLSIPEETQQHILEAVQTTGYQKKGKKQDKILTIGLLHWYSIEQELNDPYYINVRKGIESYLGKRKVKIIRVFKDDLDQSILQGIDGLIALGKFSSREMKELTTRYPVVIFLDMETETIEYNTIALDFSNAITQALSHLQELGHHKIGLLAGYEVLEDGSVYRDQRIKAFLNKAKQEGLEYNPYVLIDRYSKESGYSMMKTLFKGNSLPSALVCCSDPIAIGAMKAIQEEGLRIPEDIALIGFDDIQDASFTNPPLTTIHAPMEEMGAYGAMMLLNELDKKIHLPFRLVLPCKLKIRKST</sequence>
<evidence type="ECO:0000256" key="3">
    <source>
        <dbReference type="ARBA" id="ARBA00023163"/>
    </source>
</evidence>
<dbReference type="EMBL" id="MPKA01000064">
    <property type="protein sequence ID" value="OLU46487.1"/>
    <property type="molecule type" value="Genomic_DNA"/>
</dbReference>
<dbReference type="InterPro" id="IPR028082">
    <property type="entry name" value="Peripla_BP_I"/>
</dbReference>
<evidence type="ECO:0000259" key="4">
    <source>
        <dbReference type="PROSITE" id="PS50932"/>
    </source>
</evidence>
<dbReference type="SUPFAM" id="SSF47413">
    <property type="entry name" value="lambda repressor-like DNA-binding domains"/>
    <property type="match status" value="1"/>
</dbReference>
<dbReference type="GO" id="GO:0003700">
    <property type="term" value="F:DNA-binding transcription factor activity"/>
    <property type="evidence" value="ECO:0007669"/>
    <property type="project" value="TreeGrafter"/>
</dbReference>
<dbReference type="STRING" id="1862672.BO225_06145"/>
<keyword evidence="1" id="KW-0805">Transcription regulation</keyword>
<dbReference type="AlphaFoldDB" id="A0A1U7NMN7"/>
<dbReference type="SMART" id="SM00354">
    <property type="entry name" value="HTH_LACI"/>
    <property type="match status" value="1"/>
</dbReference>
<accession>A0A1U7NMN7</accession>
<dbReference type="Pfam" id="PF13377">
    <property type="entry name" value="Peripla_BP_3"/>
    <property type="match status" value="1"/>
</dbReference>
<name>A0A1U7NMN7_9FIRM</name>
<dbReference type="Proteomes" id="UP000186705">
    <property type="component" value="Unassembled WGS sequence"/>
</dbReference>
<evidence type="ECO:0000256" key="1">
    <source>
        <dbReference type="ARBA" id="ARBA00023015"/>
    </source>
</evidence>
<dbReference type="PROSITE" id="PS50932">
    <property type="entry name" value="HTH_LACI_2"/>
    <property type="match status" value="1"/>
</dbReference>
<dbReference type="PANTHER" id="PTHR30146">
    <property type="entry name" value="LACI-RELATED TRANSCRIPTIONAL REPRESSOR"/>
    <property type="match status" value="1"/>
</dbReference>
<dbReference type="InterPro" id="IPR000843">
    <property type="entry name" value="HTH_LacI"/>
</dbReference>
<dbReference type="RefSeq" id="WP_076341392.1">
    <property type="nucleotide sequence ID" value="NZ_CAMQHV010000041.1"/>
</dbReference>
<dbReference type="Gene3D" id="1.10.260.40">
    <property type="entry name" value="lambda repressor-like DNA-binding domains"/>
    <property type="match status" value="1"/>
</dbReference>
<evidence type="ECO:0000256" key="2">
    <source>
        <dbReference type="ARBA" id="ARBA00023125"/>
    </source>
</evidence>
<keyword evidence="2" id="KW-0238">DNA-binding</keyword>
<dbReference type="PROSITE" id="PS00356">
    <property type="entry name" value="HTH_LACI_1"/>
    <property type="match status" value="1"/>
</dbReference>
<dbReference type="CDD" id="cd01392">
    <property type="entry name" value="HTH_LacI"/>
    <property type="match status" value="1"/>
</dbReference>
<dbReference type="InterPro" id="IPR010982">
    <property type="entry name" value="Lambda_DNA-bd_dom_sf"/>
</dbReference>
<keyword evidence="6" id="KW-1185">Reference proteome</keyword>
<dbReference type="InterPro" id="IPR046335">
    <property type="entry name" value="LacI/GalR-like_sensor"/>
</dbReference>
<evidence type="ECO:0000313" key="5">
    <source>
        <dbReference type="EMBL" id="OLU46487.1"/>
    </source>
</evidence>
<comment type="caution">
    <text evidence="5">The sequence shown here is derived from an EMBL/GenBank/DDBJ whole genome shotgun (WGS) entry which is preliminary data.</text>
</comment>
<dbReference type="PRINTS" id="PR00036">
    <property type="entry name" value="HTHLACI"/>
</dbReference>
<dbReference type="OrthoDB" id="43195at2"/>
<dbReference type="Gene3D" id="3.40.50.2300">
    <property type="match status" value="2"/>
</dbReference>
<feature type="domain" description="HTH lacI-type" evidence="4">
    <location>
        <begin position="2"/>
        <end position="48"/>
    </location>
</feature>
<dbReference type="PANTHER" id="PTHR30146:SF149">
    <property type="entry name" value="HTH-TYPE TRANSCRIPTIONAL REGULATOR EBGR"/>
    <property type="match status" value="1"/>
</dbReference>
<keyword evidence="3" id="KW-0804">Transcription</keyword>
<dbReference type="SUPFAM" id="SSF53822">
    <property type="entry name" value="Periplasmic binding protein-like I"/>
    <property type="match status" value="1"/>
</dbReference>
<organism evidence="5 6">
    <name type="scientific">Dubosiella newyorkensis</name>
    <dbReference type="NCBI Taxonomy" id="1862672"/>
    <lineage>
        <taxon>Bacteria</taxon>
        <taxon>Bacillati</taxon>
        <taxon>Bacillota</taxon>
        <taxon>Erysipelotrichia</taxon>
        <taxon>Erysipelotrichales</taxon>
        <taxon>Erysipelotrichaceae</taxon>
        <taxon>Dubosiella</taxon>
    </lineage>
</organism>
<proteinExistence type="predicted"/>
<protein>
    <recommendedName>
        <fullName evidence="4">HTH lacI-type domain-containing protein</fullName>
    </recommendedName>
</protein>
<evidence type="ECO:0000313" key="6">
    <source>
        <dbReference type="Proteomes" id="UP000186705"/>
    </source>
</evidence>
<reference evidence="5 6" key="1">
    <citation type="submission" date="2016-11" db="EMBL/GenBank/DDBJ databases">
        <title>Description of two novel members of the family Erysipelotrichaceae: Ileibacterium lipovorans gen. nov., sp. nov. and Dubosiella newyorkensis, gen. nov., sp. nov.</title>
        <authorList>
            <person name="Cox L.M."/>
            <person name="Sohn J."/>
            <person name="Tyrrell K.L."/>
            <person name="Citron D.M."/>
            <person name="Lawson P.A."/>
            <person name="Patel N.B."/>
            <person name="Iizumi T."/>
            <person name="Perez-Perez G.I."/>
            <person name="Goldstein E.J."/>
            <person name="Blaser M.J."/>
        </authorList>
    </citation>
    <scope>NUCLEOTIDE SEQUENCE [LARGE SCALE GENOMIC DNA]</scope>
    <source>
        <strain evidence="5 6">NYU-BL-A4</strain>
    </source>
</reference>
<gene>
    <name evidence="5" type="ORF">BO225_06145</name>
</gene>
<dbReference type="Pfam" id="PF00356">
    <property type="entry name" value="LacI"/>
    <property type="match status" value="1"/>
</dbReference>
<dbReference type="CDD" id="cd01544">
    <property type="entry name" value="PBP1_GalR"/>
    <property type="match status" value="1"/>
</dbReference>
<dbReference type="GeneID" id="78275524"/>
<dbReference type="GO" id="GO:0000976">
    <property type="term" value="F:transcription cis-regulatory region binding"/>
    <property type="evidence" value="ECO:0007669"/>
    <property type="project" value="TreeGrafter"/>
</dbReference>